<organism evidence="2 3">
    <name type="scientific">Colletotrichum musicola</name>
    <dbReference type="NCBI Taxonomy" id="2175873"/>
    <lineage>
        <taxon>Eukaryota</taxon>
        <taxon>Fungi</taxon>
        <taxon>Dikarya</taxon>
        <taxon>Ascomycota</taxon>
        <taxon>Pezizomycotina</taxon>
        <taxon>Sordariomycetes</taxon>
        <taxon>Hypocreomycetidae</taxon>
        <taxon>Glomerellales</taxon>
        <taxon>Glomerellaceae</taxon>
        <taxon>Colletotrichum</taxon>
        <taxon>Colletotrichum orchidearum species complex</taxon>
    </lineage>
</organism>
<dbReference type="Pfam" id="PF01728">
    <property type="entry name" value="FtsJ"/>
    <property type="match status" value="1"/>
</dbReference>
<evidence type="ECO:0000259" key="1">
    <source>
        <dbReference type="Pfam" id="PF01728"/>
    </source>
</evidence>
<dbReference type="EMBL" id="WIGM01000534">
    <property type="protein sequence ID" value="KAF6822627.1"/>
    <property type="molecule type" value="Genomic_DNA"/>
</dbReference>
<dbReference type="OrthoDB" id="417125at2759"/>
<dbReference type="Proteomes" id="UP000639643">
    <property type="component" value="Unassembled WGS sequence"/>
</dbReference>
<sequence length="393" mass="43994">MSTIAPLTRPPTEFFGDGQLWEGVRSLSLAASSQDAEEVQNAQVVQDAEDETFEHANKIISEYLKANVPIFDRLCDLRKRGWENPAGDTYFKKQQQKADKAGEKISKIFYGIMKTIGGEMHAATRAFEIEADDGAPRILDMCMAPGGFLATALSKNPGAAAVGFSLSKSHGGHQTRVPLSDKVRVRYLDITMLAEDLGLADRIPADHPDRDNFLPRQLGEQEDFHLVLSDRQVLRTHARPAYREHCEARRLTLTQLALGLSHLRPGGTLVALLHRVESWNCVQLLQDFSQIADVQLFKPARSHAKRSSFYMVARNVRSRSPEALAAAARWKKGWEAATFRLGEQEWEEFRRGEPDPHEVLREFGEELVRLGSGVWEIQANALDRAPWTRTGGA</sequence>
<dbReference type="InterPro" id="IPR002877">
    <property type="entry name" value="RNA_MeTrfase_FtsJ_dom"/>
</dbReference>
<protein>
    <submittedName>
        <fullName evidence="2">FtsJ-like methyltransferase family protein</fullName>
    </submittedName>
</protein>
<evidence type="ECO:0000313" key="3">
    <source>
        <dbReference type="Proteomes" id="UP000639643"/>
    </source>
</evidence>
<keyword evidence="2" id="KW-0489">Methyltransferase</keyword>
<feature type="domain" description="Ribosomal RNA methyltransferase FtsJ" evidence="1">
    <location>
        <begin position="136"/>
        <end position="315"/>
    </location>
</feature>
<proteinExistence type="predicted"/>
<comment type="caution">
    <text evidence="2">The sequence shown here is derived from an EMBL/GenBank/DDBJ whole genome shotgun (WGS) entry which is preliminary data.</text>
</comment>
<name>A0A8H6K049_9PEZI</name>
<dbReference type="GO" id="GO:0008168">
    <property type="term" value="F:methyltransferase activity"/>
    <property type="evidence" value="ECO:0007669"/>
    <property type="project" value="UniProtKB-KW"/>
</dbReference>
<accession>A0A8H6K049</accession>
<reference evidence="2" key="1">
    <citation type="journal article" date="2020" name="Phytopathology">
        <title>Genome Sequence Resources of Colletotrichum truncatum, C. plurivorum, C. musicola, and C. sojae: Four Species Pathogenic to Soybean (Glycine max).</title>
        <authorList>
            <person name="Rogerio F."/>
            <person name="Boufleur T.R."/>
            <person name="Ciampi-Guillardi M."/>
            <person name="Sukno S.A."/>
            <person name="Thon M.R."/>
            <person name="Massola Junior N.S."/>
            <person name="Baroncelli R."/>
        </authorList>
    </citation>
    <scope>NUCLEOTIDE SEQUENCE</scope>
    <source>
        <strain evidence="2">LFN0074</strain>
    </source>
</reference>
<dbReference type="Gene3D" id="3.40.50.150">
    <property type="entry name" value="Vaccinia Virus protein VP39"/>
    <property type="match status" value="1"/>
</dbReference>
<evidence type="ECO:0000313" key="2">
    <source>
        <dbReference type="EMBL" id="KAF6822627.1"/>
    </source>
</evidence>
<dbReference type="GO" id="GO:0032259">
    <property type="term" value="P:methylation"/>
    <property type="evidence" value="ECO:0007669"/>
    <property type="project" value="UniProtKB-KW"/>
</dbReference>
<dbReference type="SUPFAM" id="SSF53335">
    <property type="entry name" value="S-adenosyl-L-methionine-dependent methyltransferases"/>
    <property type="match status" value="1"/>
</dbReference>
<keyword evidence="3" id="KW-1185">Reference proteome</keyword>
<dbReference type="InterPro" id="IPR029063">
    <property type="entry name" value="SAM-dependent_MTases_sf"/>
</dbReference>
<keyword evidence="2" id="KW-0808">Transferase</keyword>
<dbReference type="AlphaFoldDB" id="A0A8H6K049"/>
<gene>
    <name evidence="2" type="ORF">CMUS01_11002</name>
</gene>